<feature type="domain" description="Amidohydrolase 3" evidence="1">
    <location>
        <begin position="94"/>
        <end position="584"/>
    </location>
</feature>
<reference evidence="2" key="1">
    <citation type="submission" date="2023-01" db="EMBL/GenBank/DDBJ databases">
        <title>Draft genome sequence of Nocardiopsis sp. LSu2-4 isolated from halophytes.</title>
        <authorList>
            <person name="Duangmal K."/>
            <person name="Chantavorakit T."/>
        </authorList>
    </citation>
    <scope>NUCLEOTIDE SEQUENCE</scope>
    <source>
        <strain evidence="2">LSu2-4</strain>
    </source>
</reference>
<dbReference type="CDD" id="cd01300">
    <property type="entry name" value="YtcJ_like"/>
    <property type="match status" value="1"/>
</dbReference>
<dbReference type="EMBL" id="JAQFWP010000017">
    <property type="protein sequence ID" value="MDA2805150.1"/>
    <property type="molecule type" value="Genomic_DNA"/>
</dbReference>
<dbReference type="SUPFAM" id="SSF51556">
    <property type="entry name" value="Metallo-dependent hydrolases"/>
    <property type="match status" value="1"/>
</dbReference>
<dbReference type="Proteomes" id="UP001165685">
    <property type="component" value="Unassembled WGS sequence"/>
</dbReference>
<dbReference type="RefSeq" id="WP_270677796.1">
    <property type="nucleotide sequence ID" value="NZ_JAQFWP010000017.1"/>
</dbReference>
<dbReference type="InterPro" id="IPR032466">
    <property type="entry name" value="Metal_Hydrolase"/>
</dbReference>
<evidence type="ECO:0000313" key="2">
    <source>
        <dbReference type="EMBL" id="MDA2805150.1"/>
    </source>
</evidence>
<evidence type="ECO:0000313" key="3">
    <source>
        <dbReference type="Proteomes" id="UP001165685"/>
    </source>
</evidence>
<dbReference type="PANTHER" id="PTHR22642:SF2">
    <property type="entry name" value="PROTEIN LONG AFTER FAR-RED 3"/>
    <property type="match status" value="1"/>
</dbReference>
<protein>
    <submittedName>
        <fullName evidence="2">Amidohydrolase</fullName>
    </submittedName>
</protein>
<comment type="caution">
    <text evidence="2">The sequence shown here is derived from an EMBL/GenBank/DDBJ whole genome shotgun (WGS) entry which is preliminary data.</text>
</comment>
<dbReference type="Pfam" id="PF07969">
    <property type="entry name" value="Amidohydro_3"/>
    <property type="match status" value="1"/>
</dbReference>
<dbReference type="InterPro" id="IPR011059">
    <property type="entry name" value="Metal-dep_hydrolase_composite"/>
</dbReference>
<dbReference type="PROSITE" id="PS51318">
    <property type="entry name" value="TAT"/>
    <property type="match status" value="1"/>
</dbReference>
<sequence>MTDQRRPLRRRRFLQAAGAGVALGAIGGAAEAAAQTGKGGGAGRGGADLVLYDGKVLTMDGESAPAEAVAIKDGVVLAVGTTRELRRLTNARTEAVDLHGRTVIPGVNDAHFHPMGLGTGRPPLTLDLGRDAVASIAEIRDLVAEAVRDKAPGEWIRGFGWDQGYLAEGRYPTRHDLDGVSADNPAALREWSAHALWVNSKALELAGITRDTEPPPGGEIVKDGDGEPTGLLLEGAAGLVDGVMPDFTEEEKRQGLRAAVDIMHRYGITSVTDAGIGLESVRRYDDMLRSGDIRQRCTIMVAASGADDLRDTLLEAGRIGTDPAWLNVNQVKIFADGVPTQARTAWVSEPYIGGGNGGLTLPGGSEEEQLALLNDWVMTAHELGFQVGTHATGDLTANAVVDAYEAAVERFGGAGLRHYVIHGDLATPADLRRMAALGFPVSFNPQIKRSLSHQLVDILGRERTDYQWPYRTALDLGVSVASSSDAPVVGMPDFRAGLTAALTRKSLETGEVFGAEEVIGLEEALASYTTAGAWQDRAESWKGTLAPGMAADLAVFDGDLADTPPEEIVDLPIAMTVVGGEVVYDAADDTPAATPSSASAAGGLAAYMDTGCRHD</sequence>
<dbReference type="SUPFAM" id="SSF51338">
    <property type="entry name" value="Composite domain of metallo-dependent hydrolases"/>
    <property type="match status" value="1"/>
</dbReference>
<organism evidence="2 3">
    <name type="scientific">Nocardiopsis suaedae</name>
    <dbReference type="NCBI Taxonomy" id="3018444"/>
    <lineage>
        <taxon>Bacteria</taxon>
        <taxon>Bacillati</taxon>
        <taxon>Actinomycetota</taxon>
        <taxon>Actinomycetes</taxon>
        <taxon>Streptosporangiales</taxon>
        <taxon>Nocardiopsidaceae</taxon>
        <taxon>Nocardiopsis</taxon>
    </lineage>
</organism>
<dbReference type="InterPro" id="IPR006311">
    <property type="entry name" value="TAT_signal"/>
</dbReference>
<name>A0ABT4TKC2_9ACTN</name>
<proteinExistence type="predicted"/>
<dbReference type="InterPro" id="IPR013108">
    <property type="entry name" value="Amidohydro_3"/>
</dbReference>
<dbReference type="InterPro" id="IPR033932">
    <property type="entry name" value="YtcJ-like"/>
</dbReference>
<dbReference type="Gene3D" id="3.20.20.140">
    <property type="entry name" value="Metal-dependent hydrolases"/>
    <property type="match status" value="1"/>
</dbReference>
<dbReference type="Gene3D" id="3.10.310.70">
    <property type="match status" value="1"/>
</dbReference>
<dbReference type="Gene3D" id="2.30.40.10">
    <property type="entry name" value="Urease, subunit C, domain 1"/>
    <property type="match status" value="1"/>
</dbReference>
<accession>A0ABT4TKC2</accession>
<evidence type="ECO:0000259" key="1">
    <source>
        <dbReference type="Pfam" id="PF07969"/>
    </source>
</evidence>
<dbReference type="PANTHER" id="PTHR22642">
    <property type="entry name" value="IMIDAZOLONEPROPIONASE"/>
    <property type="match status" value="1"/>
</dbReference>
<keyword evidence="3" id="KW-1185">Reference proteome</keyword>
<gene>
    <name evidence="2" type="ORF">O4U47_11565</name>
</gene>